<dbReference type="InterPro" id="IPR035906">
    <property type="entry name" value="MetI-like_sf"/>
</dbReference>
<feature type="transmembrane region" description="Helical" evidence="7">
    <location>
        <begin position="231"/>
        <end position="254"/>
    </location>
</feature>
<dbReference type="SUPFAM" id="SSF161098">
    <property type="entry name" value="MetI-like"/>
    <property type="match status" value="1"/>
</dbReference>
<keyword evidence="3" id="KW-1003">Cell membrane</keyword>
<dbReference type="InterPro" id="IPR000515">
    <property type="entry name" value="MetI-like"/>
</dbReference>
<organism evidence="9 10">
    <name type="scientific">endosymbiont of Riftia pachyptila</name>
    <name type="common">vent Ph05</name>
    <dbReference type="NCBI Taxonomy" id="1048808"/>
    <lineage>
        <taxon>Bacteria</taxon>
        <taxon>Pseudomonadati</taxon>
        <taxon>Pseudomonadota</taxon>
        <taxon>Gammaproteobacteria</taxon>
        <taxon>sulfur-oxidizing symbionts</taxon>
    </lineage>
</organism>
<dbReference type="Proteomes" id="UP000004491">
    <property type="component" value="Unassembled WGS sequence"/>
</dbReference>
<dbReference type="PATRIC" id="fig|1048808.3.peg.532"/>
<dbReference type="Pfam" id="PF00528">
    <property type="entry name" value="BPD_transp_1"/>
    <property type="match status" value="1"/>
</dbReference>
<feature type="transmembrane region" description="Helical" evidence="7">
    <location>
        <begin position="100"/>
        <end position="124"/>
    </location>
</feature>
<evidence type="ECO:0000313" key="10">
    <source>
        <dbReference type="Proteomes" id="UP000004491"/>
    </source>
</evidence>
<evidence type="ECO:0000313" key="9">
    <source>
        <dbReference type="EMBL" id="EGV52453.1"/>
    </source>
</evidence>
<dbReference type="PANTHER" id="PTHR43386:SF1">
    <property type="entry name" value="D,D-DIPEPTIDE TRANSPORT SYSTEM PERMEASE PROTEIN DDPC-RELATED"/>
    <property type="match status" value="1"/>
</dbReference>
<accession>G2DAE3</accession>
<evidence type="ECO:0000256" key="2">
    <source>
        <dbReference type="ARBA" id="ARBA00022448"/>
    </source>
</evidence>
<dbReference type="CDD" id="cd06261">
    <property type="entry name" value="TM_PBP2"/>
    <property type="match status" value="1"/>
</dbReference>
<evidence type="ECO:0000256" key="7">
    <source>
        <dbReference type="RuleBase" id="RU363032"/>
    </source>
</evidence>
<reference evidence="9" key="1">
    <citation type="journal article" date="2011" name="ISME J.">
        <title>The endosymbionts of the deep-sea tubeworms Riftia pachyptila and Tevnia jerichonana share an identical physiology as revealed by proteogenomic analyses.</title>
        <authorList>
            <person name="Gardebrecht A."/>
            <person name="Markert S."/>
            <person name="Felbeck H."/>
            <person name="Thuermer A."/>
            <person name="Albrecht D."/>
            <person name="Wollherr A."/>
            <person name="Kabisch J."/>
            <person name="Lehmann R."/>
            <person name="Daniel R."/>
            <person name="Liesegang H."/>
            <person name="Hecker M."/>
            <person name="Sievert S.M."/>
            <person name="Schweder T."/>
        </authorList>
    </citation>
    <scope>NUCLEOTIDE SEQUENCE [LARGE SCALE GENOMIC DNA]</scope>
</reference>
<dbReference type="GO" id="GO:0005886">
    <property type="term" value="C:plasma membrane"/>
    <property type="evidence" value="ECO:0007669"/>
    <property type="project" value="UniProtKB-SubCell"/>
</dbReference>
<dbReference type="PROSITE" id="PS50928">
    <property type="entry name" value="ABC_TM1"/>
    <property type="match status" value="1"/>
</dbReference>
<evidence type="ECO:0000256" key="5">
    <source>
        <dbReference type="ARBA" id="ARBA00022989"/>
    </source>
</evidence>
<comment type="similarity">
    <text evidence="7">Belongs to the binding-protein-dependent transport system permease family.</text>
</comment>
<dbReference type="AlphaFoldDB" id="G2DAE3"/>
<evidence type="ECO:0000256" key="1">
    <source>
        <dbReference type="ARBA" id="ARBA00004651"/>
    </source>
</evidence>
<dbReference type="Gene3D" id="1.10.3720.10">
    <property type="entry name" value="MetI-like"/>
    <property type="match status" value="1"/>
</dbReference>
<evidence type="ECO:0000259" key="8">
    <source>
        <dbReference type="PROSITE" id="PS50928"/>
    </source>
</evidence>
<keyword evidence="4 7" id="KW-0812">Transmembrane</keyword>
<comment type="subcellular location">
    <subcellularLocation>
        <location evidence="1 7">Cell membrane</location>
        <topology evidence="1 7">Multi-pass membrane protein</topology>
    </subcellularLocation>
</comment>
<comment type="caution">
    <text evidence="9">The sequence shown here is derived from an EMBL/GenBank/DDBJ whole genome shotgun (WGS) entry which is preliminary data.</text>
</comment>
<dbReference type="PANTHER" id="PTHR43386">
    <property type="entry name" value="OLIGOPEPTIDE TRANSPORT SYSTEM PERMEASE PROTEIN APPC"/>
    <property type="match status" value="1"/>
</dbReference>
<feature type="domain" description="ABC transmembrane type-1" evidence="8">
    <location>
        <begin position="65"/>
        <end position="254"/>
    </location>
</feature>
<feature type="transmembrane region" description="Helical" evidence="7">
    <location>
        <begin position="69"/>
        <end position="93"/>
    </location>
</feature>
<evidence type="ECO:0000256" key="6">
    <source>
        <dbReference type="ARBA" id="ARBA00023136"/>
    </source>
</evidence>
<feature type="transmembrane region" description="Helical" evidence="7">
    <location>
        <begin position="130"/>
        <end position="147"/>
    </location>
</feature>
<evidence type="ECO:0000256" key="3">
    <source>
        <dbReference type="ARBA" id="ARBA00022475"/>
    </source>
</evidence>
<keyword evidence="10" id="KW-1185">Reference proteome</keyword>
<evidence type="ECO:0000256" key="4">
    <source>
        <dbReference type="ARBA" id="ARBA00022692"/>
    </source>
</evidence>
<keyword evidence="6 7" id="KW-0472">Membrane</keyword>
<dbReference type="EMBL" id="AFOC01000009">
    <property type="protein sequence ID" value="EGV52453.1"/>
    <property type="molecule type" value="Genomic_DNA"/>
</dbReference>
<proteinExistence type="inferred from homology"/>
<keyword evidence="2 7" id="KW-0813">Transport</keyword>
<name>G2DAE3_9GAMM</name>
<feature type="transmembrane region" description="Helical" evidence="7">
    <location>
        <begin position="186"/>
        <end position="211"/>
    </location>
</feature>
<dbReference type="InterPro" id="IPR050366">
    <property type="entry name" value="BP-dependent_transpt_permease"/>
</dbReference>
<gene>
    <name evidence="9" type="primary">dppC</name>
    <name evidence="9" type="ORF">Rifp1Sym_ai00500</name>
</gene>
<dbReference type="GO" id="GO:0055085">
    <property type="term" value="P:transmembrane transport"/>
    <property type="evidence" value="ECO:0007669"/>
    <property type="project" value="InterPro"/>
</dbReference>
<keyword evidence="5 7" id="KW-1133">Transmembrane helix</keyword>
<sequence>MMRSGSTFPLLVLLTWVLAALGAPLFSLTPNEVGLQRILEPPGAVAWFGFDDLGRPLFDRLIAGAQSSLLVAAAVVTSSALIGILVGLLAGYLGGWVDLLLVRLIDVFLAFPGILLAIALAAVMGPGLDNLIIALAAVGWVGYARLARAQALSLRQREYVTAAIALGSRTPYILLHHLLPLMSAPLIIEATFGVAGVVVAEAGLSFLGLGVQPPDASWGNMIRDGAGYMLVAPHMVLAPGLAMSLVVLSLNLLGDQLRDRLDSRAI</sequence>
<protein>
    <submittedName>
        <fullName evidence="9">Dipeptide transport system permease protein dppC</fullName>
    </submittedName>
</protein>